<dbReference type="EMBL" id="PVTR01000007">
    <property type="protein sequence ID" value="PRY87158.1"/>
    <property type="molecule type" value="Genomic_DNA"/>
</dbReference>
<sequence length="1654" mass="185633">MIAFILFIRSPWGQDIIVQKATKYVSEKTTTKVAIDRLFITFSGNLYLEGLFLEDLQGDTLIYSKNIETGVALRPLISSGDIKISTLQWEGLRANVNRDSIENSFNFEFLINAFVEEGEADEEIQGSQIEGESSEFPKLSIGPIDLKDFRIKYYDEELGIDLHASWDEIRVRLDEIDLNKMNFGIDEFAIIGSEIEYNQFKPFPEAEESPESDMPPPLLVLEEFKIKNSKWSYHSLPDGLEADLEIGDFWLELPEADLESQKILLKSIGLHDSNIALKIQPSDVTASNLGQESTQAFEWPDWVVELGDLDFLNNNIAYQSADPKVKVGEFNPDFVQISDLTLLAHGVFLKDKKAGLQLDKFSFSDHSGFELRTFEFGFKVSDEKTSIDKLIIETNASSLRADLSIDYPSMAALIDNPDQSTFQLDLQSFNTDLSDALFFVPELKDEPYFQEIKQNGIAANGSLQGNLQTLDIPIFNFEYGAHTNLELRELNLVNYTEPEKLNFGLSSLVFESNEHGLSPLLKEFDLDYDIPENIKLEAKANGSLNELFADLALRTSDGNVLLQADFIDKAQFHLKSTLELQELDLGKILSIPELKPISLVTSAEGEGTDLYDLQGSIETEISDLQFADYDLSSLVFQVEAKDTVANLILALDKEILDVKLEAIAKLDTLNPKLNFTLDLKDFQTQAMRLTAQDINVRMKLEGEIEGPFDELKAKLKLQDAFMYYDSRTYPIGEMDLEALLSDSLTTLNLRSDFLKGQAEINGSVDALSAAMQNYLSELVTGEADTVLERSIKAKADFQFKPTPFIDQLLVAGIEELDTISINFDFDAELAVLNAEVYLPLLKYTDANIKSFELDLDGDANSLSLSAGFSELLFGPVEMGKTSLTGTFQENDVKLDFLSLFNEEPIIDLKSVLRLSGDTLIYHINPEGLIINSRSWQMPANNAVYYAENYLSFEDFSFTRNNQELRLTNDVSGVEEEHFGVLLNEFNLSTLTSFLNPDEPIVKGTANGEFVALNPWGAIGIMGDLQVNNLELLEIPLGTLRIDAVARTLQEYDFEMSLKDGMVDMDLVGVIEASEESSRLDLDLDLNQFQIAMIERFSGDELRNAEGYISGKVSVNGSFQDPQYEGVLEFNDVSLLVSQLNNKFSVNDDRLKVDNKGLYFEDFDIRDESDQKFSIDGKIDTEDFSQIGLDLKIRSDEFQVLNSTREDNDLFFGRANISLDMDVKGTTDLPEIDLRLRINSATNFTFIVPESQLDLVERTGVVVFVNHADPYDLMNQRELEISTQGVQGYDLKANLQIDPDAVFNVIVDERTGDNLRLQGEADLNMLMNPNGDISLSGRYEVASGHYELNLYNLVNRRFELASGSSIVWNGDPLDANLNLRAIYNVRTSASELMQAQVAGASNENQGQFRQVLRFQVFLNIGGEIVQPEISFDLDMQEQDRGAAGGAVYSMIQQMNENEDEVTKQVFALLVLNQFFPTMGNDGSAGGSVSLARSSVSQVLSSQLNALSDRLFGESGFSLDMDLDSYTDYQNGGPEDRTQLNVAARQRLMDDRLIISVGGQVDVEGGGRERVEQSDALFGDVSIEYMLDEKGQWRAKAYRRNQFESVIDGQLIVTGISFIFNKEFNAFKELWKRRETDEAAKEEEMLLEDDFEEIEN</sequence>
<comment type="subcellular location">
    <subcellularLocation>
        <location evidence="1">Membrane</location>
        <topology evidence="1">Single-pass membrane protein</topology>
    </subcellularLocation>
</comment>
<keyword evidence="4" id="KW-0472">Membrane</keyword>
<keyword evidence="3" id="KW-1133">Transmembrane helix</keyword>
<evidence type="ECO:0000256" key="4">
    <source>
        <dbReference type="ARBA" id="ARBA00023136"/>
    </source>
</evidence>
<dbReference type="Pfam" id="PF04357">
    <property type="entry name" value="TamB"/>
    <property type="match status" value="1"/>
</dbReference>
<dbReference type="OrthoDB" id="9811276at2"/>
<keyword evidence="7" id="KW-1185">Reference proteome</keyword>
<dbReference type="PANTHER" id="PTHR36985:SF1">
    <property type="entry name" value="TRANSLOCATION AND ASSEMBLY MODULE SUBUNIT TAMB"/>
    <property type="match status" value="1"/>
</dbReference>
<protein>
    <submittedName>
        <fullName evidence="6">Uncharacterized protein DUF490</fullName>
    </submittedName>
</protein>
<dbReference type="Proteomes" id="UP000238157">
    <property type="component" value="Unassembled WGS sequence"/>
</dbReference>
<dbReference type="RefSeq" id="WP_106134173.1">
    <property type="nucleotide sequence ID" value="NZ_PVTR01000007.1"/>
</dbReference>
<organism evidence="6 7">
    <name type="scientific">Mongoliibacter ruber</name>
    <dbReference type="NCBI Taxonomy" id="1750599"/>
    <lineage>
        <taxon>Bacteria</taxon>
        <taxon>Pseudomonadati</taxon>
        <taxon>Bacteroidota</taxon>
        <taxon>Cytophagia</taxon>
        <taxon>Cytophagales</taxon>
        <taxon>Cyclobacteriaceae</taxon>
        <taxon>Mongoliibacter</taxon>
    </lineage>
</organism>
<proteinExistence type="predicted"/>
<evidence type="ECO:0000256" key="1">
    <source>
        <dbReference type="ARBA" id="ARBA00004167"/>
    </source>
</evidence>
<comment type="caution">
    <text evidence="6">The sequence shown here is derived from an EMBL/GenBank/DDBJ whole genome shotgun (WGS) entry which is preliminary data.</text>
</comment>
<evidence type="ECO:0000313" key="7">
    <source>
        <dbReference type="Proteomes" id="UP000238157"/>
    </source>
</evidence>
<dbReference type="InterPro" id="IPR007452">
    <property type="entry name" value="TamB_C"/>
</dbReference>
<evidence type="ECO:0000256" key="2">
    <source>
        <dbReference type="ARBA" id="ARBA00022692"/>
    </source>
</evidence>
<gene>
    <name evidence="6" type="ORF">CLW00_107228</name>
</gene>
<dbReference type="PANTHER" id="PTHR36985">
    <property type="entry name" value="TRANSLOCATION AND ASSEMBLY MODULE SUBUNIT TAMB"/>
    <property type="match status" value="1"/>
</dbReference>
<evidence type="ECO:0000256" key="3">
    <source>
        <dbReference type="ARBA" id="ARBA00022989"/>
    </source>
</evidence>
<dbReference type="GO" id="GO:0009306">
    <property type="term" value="P:protein secretion"/>
    <property type="evidence" value="ECO:0007669"/>
    <property type="project" value="InterPro"/>
</dbReference>
<feature type="domain" description="Translocation and assembly module TamB C-terminal" evidence="5">
    <location>
        <begin position="1162"/>
        <end position="1622"/>
    </location>
</feature>
<evidence type="ECO:0000313" key="6">
    <source>
        <dbReference type="EMBL" id="PRY87158.1"/>
    </source>
</evidence>
<reference evidence="6 7" key="1">
    <citation type="submission" date="2018-03" db="EMBL/GenBank/DDBJ databases">
        <title>Genomic Encyclopedia of Archaeal and Bacterial Type Strains, Phase II (KMG-II): from individual species to whole genera.</title>
        <authorList>
            <person name="Goeker M."/>
        </authorList>
    </citation>
    <scope>NUCLEOTIDE SEQUENCE [LARGE SCALE GENOMIC DNA]</scope>
    <source>
        <strain evidence="6 7">DSM 27929</strain>
    </source>
</reference>
<accession>A0A2T0WKC2</accession>
<name>A0A2T0WKC2_9BACT</name>
<evidence type="ECO:0000259" key="5">
    <source>
        <dbReference type="Pfam" id="PF04357"/>
    </source>
</evidence>
<keyword evidence="2" id="KW-0812">Transmembrane</keyword>
<dbReference type="GO" id="GO:0005886">
    <property type="term" value="C:plasma membrane"/>
    <property type="evidence" value="ECO:0007669"/>
    <property type="project" value="InterPro"/>
</dbReference>